<feature type="domain" description="Thioesterase" evidence="3">
    <location>
        <begin position="47"/>
        <end position="123"/>
    </location>
</feature>
<dbReference type="PANTHER" id="PTHR43240">
    <property type="entry name" value="1,4-DIHYDROXY-2-NAPHTHOYL-COA THIOESTERASE 1"/>
    <property type="match status" value="1"/>
</dbReference>
<reference evidence="4 5" key="1">
    <citation type="submission" date="2014-07" db="EMBL/GenBank/DDBJ databases">
        <authorList>
            <person name="McCorrison J."/>
            <person name="Sanka R."/>
            <person name="Torralba M."/>
            <person name="Gillis M."/>
            <person name="Haft D.H."/>
            <person name="Methe B."/>
            <person name="Sutton G."/>
            <person name="Nelson K.E."/>
        </authorList>
    </citation>
    <scope>NUCLEOTIDE SEQUENCE [LARGE SCALE GENOMIC DNA]</scope>
    <source>
        <strain evidence="4 5">DNF00320</strain>
    </source>
</reference>
<dbReference type="OrthoDB" id="9798208at2"/>
<dbReference type="Pfam" id="PF03061">
    <property type="entry name" value="4HBT"/>
    <property type="match status" value="1"/>
</dbReference>
<dbReference type="InterPro" id="IPR003736">
    <property type="entry name" value="PAAI_dom"/>
</dbReference>
<dbReference type="SUPFAM" id="SSF54637">
    <property type="entry name" value="Thioesterase/thiol ester dehydrase-isomerase"/>
    <property type="match status" value="1"/>
</dbReference>
<dbReference type="Proteomes" id="UP000029525">
    <property type="component" value="Unassembled WGS sequence"/>
</dbReference>
<evidence type="ECO:0000313" key="4">
    <source>
        <dbReference type="EMBL" id="KGF43656.1"/>
    </source>
</evidence>
<dbReference type="NCBIfam" id="TIGR00369">
    <property type="entry name" value="unchar_dom_1"/>
    <property type="match status" value="1"/>
</dbReference>
<organism evidence="4 5">
    <name type="scientific">Prevotella bivia DNF00320</name>
    <dbReference type="NCBI Taxonomy" id="1401068"/>
    <lineage>
        <taxon>Bacteria</taxon>
        <taxon>Pseudomonadati</taxon>
        <taxon>Bacteroidota</taxon>
        <taxon>Bacteroidia</taxon>
        <taxon>Bacteroidales</taxon>
        <taxon>Prevotellaceae</taxon>
        <taxon>Prevotella</taxon>
    </lineage>
</organism>
<dbReference type="CDD" id="cd03443">
    <property type="entry name" value="PaaI_thioesterase"/>
    <property type="match status" value="1"/>
</dbReference>
<evidence type="ECO:0000259" key="3">
    <source>
        <dbReference type="Pfam" id="PF03061"/>
    </source>
</evidence>
<gene>
    <name evidence="4" type="ORF">HMPREF0647_09500</name>
</gene>
<dbReference type="AlphaFoldDB" id="A0A096AAS2"/>
<dbReference type="InterPro" id="IPR029069">
    <property type="entry name" value="HotDog_dom_sf"/>
</dbReference>
<evidence type="ECO:0000256" key="2">
    <source>
        <dbReference type="ARBA" id="ARBA00022801"/>
    </source>
</evidence>
<protein>
    <submittedName>
        <fullName evidence="4">Competence protein ComA</fullName>
    </submittedName>
</protein>
<dbReference type="PANTHER" id="PTHR43240:SF5">
    <property type="entry name" value="1,4-DIHYDROXY-2-NAPHTHOYL-COA THIOESTERASE 1"/>
    <property type="match status" value="1"/>
</dbReference>
<name>A0A096AAS2_9BACT</name>
<comment type="similarity">
    <text evidence="1">Belongs to the thioesterase PaaI family.</text>
</comment>
<sequence length="138" mass="14824">MDISNFWNNMRGDDGLTRSLGMEFICTPEPDTLQAKMLVCEKNKQPFGVLAGGASLSLAENLAGVGSMAACPGYIAMGINVNGSHVKAAFVGDVVTAYGKLLHKGSTLHVWHVDVKNQNDELISTIQVTNYLVPDNKE</sequence>
<dbReference type="GO" id="GO:0061522">
    <property type="term" value="F:1,4-dihydroxy-2-naphthoyl-CoA thioesterase activity"/>
    <property type="evidence" value="ECO:0007669"/>
    <property type="project" value="TreeGrafter"/>
</dbReference>
<dbReference type="RefSeq" id="WP_036868185.1">
    <property type="nucleotide sequence ID" value="NZ_JRNQ01000071.1"/>
</dbReference>
<comment type="caution">
    <text evidence="4">The sequence shown here is derived from an EMBL/GenBank/DDBJ whole genome shotgun (WGS) entry which is preliminary data.</text>
</comment>
<evidence type="ECO:0000313" key="5">
    <source>
        <dbReference type="Proteomes" id="UP000029525"/>
    </source>
</evidence>
<proteinExistence type="inferred from homology"/>
<dbReference type="EMBL" id="JRNQ01000071">
    <property type="protein sequence ID" value="KGF43656.1"/>
    <property type="molecule type" value="Genomic_DNA"/>
</dbReference>
<dbReference type="GO" id="GO:0005829">
    <property type="term" value="C:cytosol"/>
    <property type="evidence" value="ECO:0007669"/>
    <property type="project" value="TreeGrafter"/>
</dbReference>
<evidence type="ECO:0000256" key="1">
    <source>
        <dbReference type="ARBA" id="ARBA00008324"/>
    </source>
</evidence>
<accession>A0A096AAS2</accession>
<dbReference type="Gene3D" id="3.10.129.10">
    <property type="entry name" value="Hotdog Thioesterase"/>
    <property type="match status" value="1"/>
</dbReference>
<keyword evidence="2" id="KW-0378">Hydrolase</keyword>
<dbReference type="InterPro" id="IPR006683">
    <property type="entry name" value="Thioestr_dom"/>
</dbReference>